<sequence length="794" mass="87360">MSELPLDPVIKSEESTTKPAGITNAADATGHVAICLCDSYGRITYFNQQARQYFTKDPATGTDVWYDLLKISPIPGGDVIDLNHLLVTALESGEPIEGLELTLQLSDSSLREVSIYVTPFFNADGKLTGASNTIIDITEQKQLETRQAMLAAIIESSDDAIISKTLDGTITSWNHAAEKLFGYTEEEIIGKPITTLIPTERLDEEKHIISSVSNNKKVDHFETIRVHKNGHEIQISLTVSPIRNNRGQVVGASKIARSISDKLIADENRATLAAIVDTSDDTIISKTLNGIITSWNKAAERMFGYTREEALGKHISLLIPPERLHEEDIIIGNISKGNRVDHFETIRVAKNGTRIPISLSVSPVLDSKGNIIGASKIARDISKQKNAESQLQQYADNLEILNSVGKMVSESLDIKSILDKVTEATTQLTGAAFGAFFYNEMNSQGESYMLYSLSGAPREAFDKFGMPRNTAIFHSTFSGEKIVRVDDITKDPKYGKSAPHYGMPKGHLPVVSYLAVPVSSKSGSVIGGLFFGHPESGVFTAEHEELIAGVASQAAAALDNARLYEEIQVLNAKKDEFIGLASHELKTPITSISGYLQLINKHMSDGDRNKSFITKTLQQVNKLSALISDLLDVSKIQTGKLPFSFTGFDASLLLRDVTEMMQSTYPSHHIELHTADNILVTADQQRIEQVIINLISNAVKYSPGANKVIIKAEKANEKIRVSVQDFGIGIEKQQHERIFSRFYRVENLAAHMSGLGIGLYICHEIIDRHKGRLWVESEIGKGSTFVFEIPENCY</sequence>
<dbReference type="SUPFAM" id="SSF55781">
    <property type="entry name" value="GAF domain-like"/>
    <property type="match status" value="1"/>
</dbReference>
<dbReference type="InterPro" id="IPR052162">
    <property type="entry name" value="Sensor_kinase/Photoreceptor"/>
</dbReference>
<dbReference type="PROSITE" id="PS50112">
    <property type="entry name" value="PAS"/>
    <property type="match status" value="2"/>
</dbReference>
<dbReference type="SUPFAM" id="SSF55874">
    <property type="entry name" value="ATPase domain of HSP90 chaperone/DNA topoisomerase II/histidine kinase"/>
    <property type="match status" value="1"/>
</dbReference>
<dbReference type="PANTHER" id="PTHR43304:SF1">
    <property type="entry name" value="PAC DOMAIN-CONTAINING PROTEIN"/>
    <property type="match status" value="1"/>
</dbReference>
<feature type="domain" description="PAC" evidence="10">
    <location>
        <begin position="339"/>
        <end position="393"/>
    </location>
</feature>
<keyword evidence="5" id="KW-0418">Kinase</keyword>
<keyword evidence="7" id="KW-0472">Membrane</keyword>
<gene>
    <name evidence="11" type="ORF">EOD41_12900</name>
</gene>
<dbReference type="InterPro" id="IPR013656">
    <property type="entry name" value="PAS_4"/>
</dbReference>
<keyword evidence="6" id="KW-0902">Two-component regulatory system</keyword>
<feature type="domain" description="PAC" evidence="10">
    <location>
        <begin position="219"/>
        <end position="271"/>
    </location>
</feature>
<dbReference type="Gene3D" id="3.30.450.20">
    <property type="entry name" value="PAS domain"/>
    <property type="match status" value="3"/>
</dbReference>
<dbReference type="Pfam" id="PF08448">
    <property type="entry name" value="PAS_4"/>
    <property type="match status" value="1"/>
</dbReference>
<dbReference type="InterPro" id="IPR036890">
    <property type="entry name" value="HATPase_C_sf"/>
</dbReference>
<dbReference type="FunFam" id="3.30.565.10:FF:000006">
    <property type="entry name" value="Sensor histidine kinase WalK"/>
    <property type="match status" value="1"/>
</dbReference>
<dbReference type="InterPro" id="IPR005467">
    <property type="entry name" value="His_kinase_dom"/>
</dbReference>
<dbReference type="PROSITE" id="PS50109">
    <property type="entry name" value="HIS_KIN"/>
    <property type="match status" value="1"/>
</dbReference>
<dbReference type="InterPro" id="IPR003661">
    <property type="entry name" value="HisK_dim/P_dom"/>
</dbReference>
<dbReference type="RefSeq" id="WP_127705531.1">
    <property type="nucleotide sequence ID" value="NZ_SACK01000005.1"/>
</dbReference>
<dbReference type="PRINTS" id="PR00344">
    <property type="entry name" value="BCTRLSENSOR"/>
</dbReference>
<dbReference type="GO" id="GO:0006355">
    <property type="term" value="P:regulation of DNA-templated transcription"/>
    <property type="evidence" value="ECO:0007669"/>
    <property type="project" value="InterPro"/>
</dbReference>
<dbReference type="InterPro" id="IPR029016">
    <property type="entry name" value="GAF-like_dom_sf"/>
</dbReference>
<dbReference type="SMART" id="SM00388">
    <property type="entry name" value="HisKA"/>
    <property type="match status" value="1"/>
</dbReference>
<comment type="caution">
    <text evidence="11">The sequence shown here is derived from an EMBL/GenBank/DDBJ whole genome shotgun (WGS) entry which is preliminary data.</text>
</comment>
<dbReference type="Gene3D" id="3.30.565.10">
    <property type="entry name" value="Histidine kinase-like ATPase, C-terminal domain"/>
    <property type="match status" value="1"/>
</dbReference>
<comment type="catalytic activity">
    <reaction evidence="1">
        <text>ATP + protein L-histidine = ADP + protein N-phospho-L-histidine.</text>
        <dbReference type="EC" id="2.7.13.3"/>
    </reaction>
</comment>
<dbReference type="FunFam" id="1.10.287.130:FF:000001">
    <property type="entry name" value="Two-component sensor histidine kinase"/>
    <property type="match status" value="1"/>
</dbReference>
<dbReference type="CDD" id="cd00130">
    <property type="entry name" value="PAS"/>
    <property type="match status" value="3"/>
</dbReference>
<evidence type="ECO:0000256" key="2">
    <source>
        <dbReference type="ARBA" id="ARBA00012438"/>
    </source>
</evidence>
<dbReference type="SUPFAM" id="SSF55785">
    <property type="entry name" value="PYP-like sensor domain (PAS domain)"/>
    <property type="match status" value="3"/>
</dbReference>
<feature type="domain" description="Histidine kinase" evidence="8">
    <location>
        <begin position="580"/>
        <end position="793"/>
    </location>
</feature>
<proteinExistence type="predicted"/>
<dbReference type="SMART" id="SM00091">
    <property type="entry name" value="PAS"/>
    <property type="match status" value="3"/>
</dbReference>
<dbReference type="InterPro" id="IPR035965">
    <property type="entry name" value="PAS-like_dom_sf"/>
</dbReference>
<dbReference type="OrthoDB" id="9813151at2"/>
<evidence type="ECO:0000259" key="10">
    <source>
        <dbReference type="PROSITE" id="PS50113"/>
    </source>
</evidence>
<dbReference type="Pfam" id="PF13185">
    <property type="entry name" value="GAF_2"/>
    <property type="match status" value="1"/>
</dbReference>
<evidence type="ECO:0000313" key="12">
    <source>
        <dbReference type="Proteomes" id="UP000282759"/>
    </source>
</evidence>
<evidence type="ECO:0000256" key="6">
    <source>
        <dbReference type="ARBA" id="ARBA00023012"/>
    </source>
</evidence>
<dbReference type="SMART" id="SM00065">
    <property type="entry name" value="GAF"/>
    <property type="match status" value="1"/>
</dbReference>
<dbReference type="EC" id="2.7.13.3" evidence="2"/>
<dbReference type="Pfam" id="PF00512">
    <property type="entry name" value="HisKA"/>
    <property type="match status" value="1"/>
</dbReference>
<dbReference type="InterPro" id="IPR003018">
    <property type="entry name" value="GAF"/>
</dbReference>
<organism evidence="11 12">
    <name type="scientific">Mucilaginibacter limnophilus</name>
    <dbReference type="NCBI Taxonomy" id="1932778"/>
    <lineage>
        <taxon>Bacteria</taxon>
        <taxon>Pseudomonadati</taxon>
        <taxon>Bacteroidota</taxon>
        <taxon>Sphingobacteriia</taxon>
        <taxon>Sphingobacteriales</taxon>
        <taxon>Sphingobacteriaceae</taxon>
        <taxon>Mucilaginibacter</taxon>
    </lineage>
</organism>
<evidence type="ECO:0000256" key="1">
    <source>
        <dbReference type="ARBA" id="ARBA00000085"/>
    </source>
</evidence>
<protein>
    <recommendedName>
        <fullName evidence="2">histidine kinase</fullName>
        <ecNumber evidence="2">2.7.13.3</ecNumber>
    </recommendedName>
</protein>
<dbReference type="InterPro" id="IPR013767">
    <property type="entry name" value="PAS_fold"/>
</dbReference>
<feature type="domain" description="PAS" evidence="9">
    <location>
        <begin position="268"/>
        <end position="322"/>
    </location>
</feature>
<dbReference type="CDD" id="cd00082">
    <property type="entry name" value="HisKA"/>
    <property type="match status" value="1"/>
</dbReference>
<evidence type="ECO:0000256" key="7">
    <source>
        <dbReference type="ARBA" id="ARBA00023136"/>
    </source>
</evidence>
<dbReference type="InterPro" id="IPR001610">
    <property type="entry name" value="PAC"/>
</dbReference>
<dbReference type="GO" id="GO:0000155">
    <property type="term" value="F:phosphorelay sensor kinase activity"/>
    <property type="evidence" value="ECO:0007669"/>
    <property type="project" value="InterPro"/>
</dbReference>
<dbReference type="PROSITE" id="PS50113">
    <property type="entry name" value="PAC"/>
    <property type="match status" value="3"/>
</dbReference>
<dbReference type="SMART" id="SM00387">
    <property type="entry name" value="HATPase_c"/>
    <property type="match status" value="1"/>
</dbReference>
<dbReference type="InterPro" id="IPR004358">
    <property type="entry name" value="Sig_transdc_His_kin-like_C"/>
</dbReference>
<dbReference type="Gene3D" id="1.10.287.130">
    <property type="match status" value="1"/>
</dbReference>
<dbReference type="NCBIfam" id="TIGR00229">
    <property type="entry name" value="sensory_box"/>
    <property type="match status" value="2"/>
</dbReference>
<keyword evidence="3" id="KW-0597">Phosphoprotein</keyword>
<feature type="domain" description="PAS" evidence="9">
    <location>
        <begin position="146"/>
        <end position="216"/>
    </location>
</feature>
<dbReference type="InterPro" id="IPR003594">
    <property type="entry name" value="HATPase_dom"/>
</dbReference>
<dbReference type="InterPro" id="IPR000014">
    <property type="entry name" value="PAS"/>
</dbReference>
<keyword evidence="4" id="KW-0808">Transferase</keyword>
<feature type="domain" description="PAC" evidence="10">
    <location>
        <begin position="97"/>
        <end position="149"/>
    </location>
</feature>
<dbReference type="PANTHER" id="PTHR43304">
    <property type="entry name" value="PHYTOCHROME-LIKE PROTEIN CPH1"/>
    <property type="match status" value="1"/>
</dbReference>
<dbReference type="EMBL" id="SACK01000005">
    <property type="protein sequence ID" value="RVU00372.1"/>
    <property type="molecule type" value="Genomic_DNA"/>
</dbReference>
<evidence type="ECO:0000259" key="9">
    <source>
        <dbReference type="PROSITE" id="PS50112"/>
    </source>
</evidence>
<dbReference type="AlphaFoldDB" id="A0A3S2WXJ1"/>
<dbReference type="InterPro" id="IPR000700">
    <property type="entry name" value="PAS-assoc_C"/>
</dbReference>
<reference evidence="11 12" key="1">
    <citation type="submission" date="2019-01" db="EMBL/GenBank/DDBJ databases">
        <authorList>
            <person name="Chen W.-M."/>
        </authorList>
    </citation>
    <scope>NUCLEOTIDE SEQUENCE [LARGE SCALE GENOMIC DNA]</scope>
    <source>
        <strain evidence="11 12">YBJ-36</strain>
    </source>
</reference>
<dbReference type="Pfam" id="PF00989">
    <property type="entry name" value="PAS"/>
    <property type="match status" value="2"/>
</dbReference>
<dbReference type="Gene3D" id="3.30.450.40">
    <property type="match status" value="1"/>
</dbReference>
<evidence type="ECO:0000313" key="11">
    <source>
        <dbReference type="EMBL" id="RVU00372.1"/>
    </source>
</evidence>
<name>A0A3S2WXJ1_9SPHI</name>
<accession>A0A3S2WXJ1</accession>
<keyword evidence="12" id="KW-1185">Reference proteome</keyword>
<evidence type="ECO:0000256" key="3">
    <source>
        <dbReference type="ARBA" id="ARBA00022553"/>
    </source>
</evidence>
<evidence type="ECO:0000259" key="8">
    <source>
        <dbReference type="PROSITE" id="PS50109"/>
    </source>
</evidence>
<evidence type="ECO:0000256" key="4">
    <source>
        <dbReference type="ARBA" id="ARBA00022679"/>
    </source>
</evidence>
<evidence type="ECO:0000256" key="5">
    <source>
        <dbReference type="ARBA" id="ARBA00022777"/>
    </source>
</evidence>
<dbReference type="SMART" id="SM00086">
    <property type="entry name" value="PAC"/>
    <property type="match status" value="3"/>
</dbReference>
<dbReference type="Proteomes" id="UP000282759">
    <property type="component" value="Unassembled WGS sequence"/>
</dbReference>
<dbReference type="Pfam" id="PF02518">
    <property type="entry name" value="HATPase_c"/>
    <property type="match status" value="1"/>
</dbReference>